<sequence length="218" mass="24170">MSAGPKSPTLAELPKLPESLAKSVKESHDLKHVETAEKQYIPRPMDVAAEKVDPVLKEAIISHDSSCLKHTNTVEKNVLPSHDDVKREKIEDEMKAGIKQFNPESLRSVSTEEKIVLPSPEDIAREKVPGLITTFNSEKLNHVEPMVKSTLPDANGKLETVFKYEHLLEFARENLKSLAASFDHGGLKHVEPVIKTNVEGELLLCSVTSQKECITCTT</sequence>
<keyword evidence="3" id="KW-0963">Cytoplasm</keyword>
<evidence type="ECO:0000313" key="6">
    <source>
        <dbReference type="Proteomes" id="UP000274131"/>
    </source>
</evidence>
<name>A0A0N4V168_ENTVE</name>
<dbReference type="GO" id="GO:0003785">
    <property type="term" value="F:actin monomer binding"/>
    <property type="evidence" value="ECO:0007669"/>
    <property type="project" value="InterPro"/>
</dbReference>
<dbReference type="WBParaSite" id="EVEC_0000368701-mRNA-1">
    <property type="protein sequence ID" value="EVEC_0000368701-mRNA-1"/>
    <property type="gene ID" value="EVEC_0000368701"/>
</dbReference>
<dbReference type="GO" id="GO:0007015">
    <property type="term" value="P:actin filament organization"/>
    <property type="evidence" value="ECO:0007669"/>
    <property type="project" value="InterPro"/>
</dbReference>
<dbReference type="PANTHER" id="PTHR20940">
    <property type="entry name" value="TETRA THYMOSIN"/>
    <property type="match status" value="1"/>
</dbReference>
<dbReference type="OrthoDB" id="2151618at2759"/>
<evidence type="ECO:0000256" key="1">
    <source>
        <dbReference type="ARBA" id="ARBA00004245"/>
    </source>
</evidence>
<dbReference type="SMART" id="SM00152">
    <property type="entry name" value="THY"/>
    <property type="match status" value="3"/>
</dbReference>
<dbReference type="InterPro" id="IPR038386">
    <property type="entry name" value="Beta-thymosin_sf"/>
</dbReference>
<dbReference type="EMBL" id="UXUI01007585">
    <property type="protein sequence ID" value="VDD88252.1"/>
    <property type="molecule type" value="Genomic_DNA"/>
</dbReference>
<dbReference type="AlphaFoldDB" id="A0A0N4V168"/>
<dbReference type="GO" id="GO:0005856">
    <property type="term" value="C:cytoskeleton"/>
    <property type="evidence" value="ECO:0007669"/>
    <property type="project" value="UniProtKB-SubCell"/>
</dbReference>
<evidence type="ECO:0000313" key="7">
    <source>
        <dbReference type="WBParaSite" id="EVEC_0000368701-mRNA-1"/>
    </source>
</evidence>
<accession>A0A0N4V168</accession>
<proteinExistence type="inferred from homology"/>
<evidence type="ECO:0000313" key="5">
    <source>
        <dbReference type="EMBL" id="VDD88252.1"/>
    </source>
</evidence>
<organism evidence="7">
    <name type="scientific">Enterobius vermicularis</name>
    <name type="common">Human pinworm</name>
    <dbReference type="NCBI Taxonomy" id="51028"/>
    <lineage>
        <taxon>Eukaryota</taxon>
        <taxon>Metazoa</taxon>
        <taxon>Ecdysozoa</taxon>
        <taxon>Nematoda</taxon>
        <taxon>Chromadorea</taxon>
        <taxon>Rhabditida</taxon>
        <taxon>Spirurina</taxon>
        <taxon>Oxyuridomorpha</taxon>
        <taxon>Oxyuroidea</taxon>
        <taxon>Oxyuridae</taxon>
        <taxon>Enterobius</taxon>
    </lineage>
</organism>
<comment type="subcellular location">
    <subcellularLocation>
        <location evidence="1">Cytoplasm</location>
        <location evidence="1">Cytoskeleton</location>
    </subcellularLocation>
</comment>
<dbReference type="Pfam" id="PF01290">
    <property type="entry name" value="Thymosin"/>
    <property type="match status" value="2"/>
</dbReference>
<keyword evidence="4" id="KW-0206">Cytoskeleton</keyword>
<gene>
    <name evidence="5" type="ORF">EVEC_LOCUS3395</name>
</gene>
<dbReference type="STRING" id="51028.A0A0N4V168"/>
<dbReference type="InterPro" id="IPR001152">
    <property type="entry name" value="Beta-thymosin"/>
</dbReference>
<evidence type="ECO:0000256" key="2">
    <source>
        <dbReference type="ARBA" id="ARBA00009511"/>
    </source>
</evidence>
<reference evidence="7" key="1">
    <citation type="submission" date="2017-02" db="UniProtKB">
        <authorList>
            <consortium name="WormBaseParasite"/>
        </authorList>
    </citation>
    <scope>IDENTIFICATION</scope>
</reference>
<dbReference type="Proteomes" id="UP000274131">
    <property type="component" value="Unassembled WGS sequence"/>
</dbReference>
<evidence type="ECO:0000256" key="4">
    <source>
        <dbReference type="ARBA" id="ARBA00023212"/>
    </source>
</evidence>
<evidence type="ECO:0000256" key="3">
    <source>
        <dbReference type="ARBA" id="ARBA00022490"/>
    </source>
</evidence>
<comment type="similarity">
    <text evidence="2">Belongs to the thymosin beta family.</text>
</comment>
<dbReference type="PANTHER" id="PTHR20940:SF1">
    <property type="entry name" value="CIBOULOT, ISOFORM A"/>
    <property type="match status" value="1"/>
</dbReference>
<protein>
    <submittedName>
        <fullName evidence="7">Thymosin beta</fullName>
    </submittedName>
</protein>
<keyword evidence="6" id="KW-1185">Reference proteome</keyword>
<dbReference type="GO" id="GO:0005829">
    <property type="term" value="C:cytosol"/>
    <property type="evidence" value="ECO:0007669"/>
    <property type="project" value="TreeGrafter"/>
</dbReference>
<dbReference type="Gene3D" id="1.20.5.520">
    <property type="entry name" value="Single helix bin"/>
    <property type="match status" value="2"/>
</dbReference>
<reference evidence="5 6" key="2">
    <citation type="submission" date="2018-10" db="EMBL/GenBank/DDBJ databases">
        <authorList>
            <consortium name="Pathogen Informatics"/>
        </authorList>
    </citation>
    <scope>NUCLEOTIDE SEQUENCE [LARGE SCALE GENOMIC DNA]</scope>
</reference>